<accession>A0A0E0MF54</accession>
<feature type="region of interest" description="Disordered" evidence="1">
    <location>
        <begin position="67"/>
        <end position="115"/>
    </location>
</feature>
<feature type="compositionally biased region" description="Polar residues" evidence="1">
    <location>
        <begin position="105"/>
        <end position="115"/>
    </location>
</feature>
<proteinExistence type="predicted"/>
<keyword evidence="3" id="KW-1185">Reference proteome</keyword>
<dbReference type="HOGENOM" id="CLU_2112871_0_0_1"/>
<reference evidence="2" key="1">
    <citation type="submission" date="2015-04" db="UniProtKB">
        <authorList>
            <consortium name="EnsemblPlants"/>
        </authorList>
    </citation>
    <scope>IDENTIFICATION</scope>
</reference>
<name>A0A0E0MF54_ORYPU</name>
<protein>
    <submittedName>
        <fullName evidence="2">Uncharacterized protein</fullName>
    </submittedName>
</protein>
<feature type="compositionally biased region" description="Pro residues" evidence="1">
    <location>
        <begin position="81"/>
        <end position="93"/>
    </location>
</feature>
<evidence type="ECO:0000313" key="3">
    <source>
        <dbReference type="Proteomes" id="UP000026962"/>
    </source>
</evidence>
<organism evidence="2">
    <name type="scientific">Oryza punctata</name>
    <name type="common">Red rice</name>
    <dbReference type="NCBI Taxonomy" id="4537"/>
    <lineage>
        <taxon>Eukaryota</taxon>
        <taxon>Viridiplantae</taxon>
        <taxon>Streptophyta</taxon>
        <taxon>Embryophyta</taxon>
        <taxon>Tracheophyta</taxon>
        <taxon>Spermatophyta</taxon>
        <taxon>Magnoliopsida</taxon>
        <taxon>Liliopsida</taxon>
        <taxon>Poales</taxon>
        <taxon>Poaceae</taxon>
        <taxon>BOP clade</taxon>
        <taxon>Oryzoideae</taxon>
        <taxon>Oryzeae</taxon>
        <taxon>Oryzinae</taxon>
        <taxon>Oryza</taxon>
    </lineage>
</organism>
<sequence>MVAGSLSLIYIPRVPKDSDHVQWKPLPLVEKGFLIPIGPLWLTISQAEGDEIDGVELLVAALELSSDGAPSPANHCDGIPPRMPPRAPSPPSRSPLSVRIKASIPATTQLSKELD</sequence>
<dbReference type="AlphaFoldDB" id="A0A0E0MF54"/>
<evidence type="ECO:0000256" key="1">
    <source>
        <dbReference type="SAM" id="MobiDB-lite"/>
    </source>
</evidence>
<dbReference type="EnsemblPlants" id="OPUNC11G10470.1">
    <property type="protein sequence ID" value="OPUNC11G10470.1"/>
    <property type="gene ID" value="OPUNC11G10470"/>
</dbReference>
<dbReference type="Proteomes" id="UP000026962">
    <property type="component" value="Chromosome 11"/>
</dbReference>
<reference evidence="2" key="2">
    <citation type="submission" date="2018-05" db="EMBL/GenBank/DDBJ databases">
        <title>OpunRS2 (Oryza punctata Reference Sequence Version 2).</title>
        <authorList>
            <person name="Zhang J."/>
            <person name="Kudrna D."/>
            <person name="Lee S."/>
            <person name="Talag J."/>
            <person name="Welchert J."/>
            <person name="Wing R.A."/>
        </authorList>
    </citation>
    <scope>NUCLEOTIDE SEQUENCE [LARGE SCALE GENOMIC DNA]</scope>
</reference>
<dbReference type="Gramene" id="OPUNC11G10470.1">
    <property type="protein sequence ID" value="OPUNC11G10470.1"/>
    <property type="gene ID" value="OPUNC11G10470"/>
</dbReference>
<evidence type="ECO:0000313" key="2">
    <source>
        <dbReference type="EnsemblPlants" id="OPUNC11G10470.1"/>
    </source>
</evidence>